<name>A0A8X7SS50_9BASI</name>
<accession>A0A8X7SS50</accession>
<evidence type="ECO:0000256" key="1">
    <source>
        <dbReference type="SAM" id="MobiDB-lite"/>
    </source>
</evidence>
<feature type="region of interest" description="Disordered" evidence="1">
    <location>
        <begin position="1"/>
        <end position="50"/>
    </location>
</feature>
<gene>
    <name evidence="2" type="ORF">A4X06_0g9380</name>
</gene>
<feature type="compositionally biased region" description="Polar residues" evidence="1">
    <location>
        <begin position="201"/>
        <end position="210"/>
    </location>
</feature>
<organism evidence="2 3">
    <name type="scientific">Tilletia controversa</name>
    <name type="common">dwarf bunt fungus</name>
    <dbReference type="NCBI Taxonomy" id="13291"/>
    <lineage>
        <taxon>Eukaryota</taxon>
        <taxon>Fungi</taxon>
        <taxon>Dikarya</taxon>
        <taxon>Basidiomycota</taxon>
        <taxon>Ustilaginomycotina</taxon>
        <taxon>Exobasidiomycetes</taxon>
        <taxon>Tilletiales</taxon>
        <taxon>Tilletiaceae</taxon>
        <taxon>Tilletia</taxon>
    </lineage>
</organism>
<feature type="compositionally biased region" description="Basic and acidic residues" evidence="1">
    <location>
        <begin position="113"/>
        <end position="187"/>
    </location>
</feature>
<keyword evidence="3" id="KW-1185">Reference proteome</keyword>
<dbReference type="AlphaFoldDB" id="A0A8X7SS50"/>
<reference evidence="2" key="1">
    <citation type="submission" date="2016-04" db="EMBL/GenBank/DDBJ databases">
        <authorList>
            <person name="Nguyen H.D."/>
            <person name="Samba Siva P."/>
            <person name="Cullis J."/>
            <person name="Levesque C.A."/>
            <person name="Hambleton S."/>
        </authorList>
    </citation>
    <scope>NUCLEOTIDE SEQUENCE</scope>
    <source>
        <strain evidence="2">DAOMC 236426</strain>
    </source>
</reference>
<reference evidence="2" key="2">
    <citation type="journal article" date="2019" name="IMA Fungus">
        <title>Genome sequencing and comparison of five Tilletia species to identify candidate genes for the detection of regulated species infecting wheat.</title>
        <authorList>
            <person name="Nguyen H.D.T."/>
            <person name="Sultana T."/>
            <person name="Kesanakurti P."/>
            <person name="Hambleton S."/>
        </authorList>
    </citation>
    <scope>NUCLEOTIDE SEQUENCE</scope>
    <source>
        <strain evidence="2">DAOMC 236426</strain>
    </source>
</reference>
<feature type="non-terminal residue" evidence="2">
    <location>
        <position position="1"/>
    </location>
</feature>
<proteinExistence type="predicted"/>
<feature type="region of interest" description="Disordered" evidence="1">
    <location>
        <begin position="113"/>
        <end position="220"/>
    </location>
</feature>
<sequence length="220" mass="25152">LGRLPKNERSTEREKASQNQPESAGVGAPEYGALRGPPRPSLQRTNKAKAALTQAAKDWARMRALETLFHHLFERQRKHLEVLKKKPATYRVHLDGAAKLYTAESALREIREAEARREREEADKVARAEERARGREEREVAKHRDQAEKQMRAEERARKKAEKEKAAAEKRRLAAERKEIKRQERAATEAQKAAAKAQKRGGSNTDNSDGQHSKRQRREG</sequence>
<evidence type="ECO:0000313" key="2">
    <source>
        <dbReference type="EMBL" id="KAE8236961.1"/>
    </source>
</evidence>
<dbReference type="Proteomes" id="UP000077684">
    <property type="component" value="Unassembled WGS sequence"/>
</dbReference>
<feature type="compositionally biased region" description="Basic and acidic residues" evidence="1">
    <location>
        <begin position="1"/>
        <end position="16"/>
    </location>
</feature>
<dbReference type="EMBL" id="LWDE02002717">
    <property type="protein sequence ID" value="KAE8236961.1"/>
    <property type="molecule type" value="Genomic_DNA"/>
</dbReference>
<evidence type="ECO:0000313" key="3">
    <source>
        <dbReference type="Proteomes" id="UP000077684"/>
    </source>
</evidence>
<comment type="caution">
    <text evidence="2">The sequence shown here is derived from an EMBL/GenBank/DDBJ whole genome shotgun (WGS) entry which is preliminary data.</text>
</comment>
<protein>
    <submittedName>
        <fullName evidence="2">Uncharacterized protein</fullName>
    </submittedName>
</protein>